<dbReference type="SUPFAM" id="SSF88723">
    <property type="entry name" value="PIN domain-like"/>
    <property type="match status" value="1"/>
</dbReference>
<dbReference type="EMBL" id="CP064939">
    <property type="protein sequence ID" value="QPH41703.1"/>
    <property type="molecule type" value="Genomic_DNA"/>
</dbReference>
<reference evidence="2 3" key="1">
    <citation type="submission" date="2020-11" db="EMBL/GenBank/DDBJ databases">
        <title>Pedobacter endophytica, an endophytic bacteria isolated form Carex pumila.</title>
        <authorList>
            <person name="Peng Y."/>
            <person name="Jiang L."/>
            <person name="Lee J."/>
        </authorList>
    </citation>
    <scope>NUCLEOTIDE SEQUENCE [LARGE SCALE GENOMIC DNA]</scope>
    <source>
        <strain evidence="2 3">JBR3-12</strain>
    </source>
</reference>
<dbReference type="PANTHER" id="PTHR34610:SF3">
    <property type="entry name" value="SSL7007 PROTEIN"/>
    <property type="match status" value="1"/>
</dbReference>
<evidence type="ECO:0000259" key="1">
    <source>
        <dbReference type="SMART" id="SM00670"/>
    </source>
</evidence>
<dbReference type="Proteomes" id="UP000594759">
    <property type="component" value="Chromosome"/>
</dbReference>
<sequence>MRVVIDTNCLLASIPPKSKHYWLYQAFKDERFDWLISNEILTEYIEKLTDIYSENTAIVVYSILSVAPNVEFIEPFFKWQLIELDPDDNKFADLTIAGNADYLVTNDKHFNPLKSIDFPKINILSIDEFKQLLMR</sequence>
<dbReference type="InterPro" id="IPR002716">
    <property type="entry name" value="PIN_dom"/>
</dbReference>
<keyword evidence="3" id="KW-1185">Reference proteome</keyword>
<accession>A0A7S9Q0K7</accession>
<feature type="domain" description="PIN" evidence="1">
    <location>
        <begin position="1"/>
        <end position="112"/>
    </location>
</feature>
<evidence type="ECO:0000313" key="3">
    <source>
        <dbReference type="Proteomes" id="UP000594759"/>
    </source>
</evidence>
<name>A0A7S9Q0K7_9SPHI</name>
<dbReference type="KEGG" id="pex:IZT61_10805"/>
<dbReference type="InterPro" id="IPR002850">
    <property type="entry name" value="PIN_toxin-like"/>
</dbReference>
<dbReference type="RefSeq" id="WP_196101140.1">
    <property type="nucleotide sequence ID" value="NZ_CP064939.1"/>
</dbReference>
<dbReference type="NCBIfam" id="TIGR00305">
    <property type="entry name" value="putative toxin-antitoxin system toxin component, PIN family"/>
    <property type="match status" value="1"/>
</dbReference>
<gene>
    <name evidence="2" type="ORF">IZT61_10805</name>
</gene>
<dbReference type="SMART" id="SM00670">
    <property type="entry name" value="PINc"/>
    <property type="match status" value="1"/>
</dbReference>
<organism evidence="2 3">
    <name type="scientific">Pedobacter endophyticus</name>
    <dbReference type="NCBI Taxonomy" id="2789740"/>
    <lineage>
        <taxon>Bacteria</taxon>
        <taxon>Pseudomonadati</taxon>
        <taxon>Bacteroidota</taxon>
        <taxon>Sphingobacteriia</taxon>
        <taxon>Sphingobacteriales</taxon>
        <taxon>Sphingobacteriaceae</taxon>
        <taxon>Pedobacter</taxon>
    </lineage>
</organism>
<dbReference type="AlphaFoldDB" id="A0A7S9Q0K7"/>
<dbReference type="Pfam" id="PF13470">
    <property type="entry name" value="PIN_3"/>
    <property type="match status" value="1"/>
</dbReference>
<proteinExistence type="predicted"/>
<dbReference type="PANTHER" id="PTHR34610">
    <property type="entry name" value="SSL7007 PROTEIN"/>
    <property type="match status" value="1"/>
</dbReference>
<protein>
    <submittedName>
        <fullName evidence="2">Putative toxin-antitoxin system toxin component, PIN family</fullName>
    </submittedName>
</protein>
<dbReference type="InterPro" id="IPR029060">
    <property type="entry name" value="PIN-like_dom_sf"/>
</dbReference>
<evidence type="ECO:0000313" key="2">
    <source>
        <dbReference type="EMBL" id="QPH41703.1"/>
    </source>
</evidence>